<protein>
    <submittedName>
        <fullName evidence="1">Uncharacterized protein</fullName>
    </submittedName>
</protein>
<evidence type="ECO:0000313" key="2">
    <source>
        <dbReference type="Proteomes" id="UP001149163"/>
    </source>
</evidence>
<gene>
    <name evidence="1" type="ORF">N7482_008792</name>
</gene>
<proteinExistence type="predicted"/>
<sequence>MYGEDGPQDRIQYTAPACSTATRTVVLYGMYYTIHHTIVTHMRQAAEMCATARNSVRPPPVCHEADPGARKGARIWKDSLSGRVSFRSDRNHAPP</sequence>
<keyword evidence="2" id="KW-1185">Reference proteome</keyword>
<name>A0A9W9LJ35_9EURO</name>
<reference evidence="1" key="1">
    <citation type="submission" date="2022-11" db="EMBL/GenBank/DDBJ databases">
        <authorList>
            <person name="Petersen C."/>
        </authorList>
    </citation>
    <scope>NUCLEOTIDE SEQUENCE</scope>
    <source>
        <strain evidence="1">IBT 26290</strain>
    </source>
</reference>
<accession>A0A9W9LJ35</accession>
<dbReference type="AlphaFoldDB" id="A0A9W9LJ35"/>
<dbReference type="GeneID" id="81430092"/>
<dbReference type="Proteomes" id="UP001149163">
    <property type="component" value="Unassembled WGS sequence"/>
</dbReference>
<comment type="caution">
    <text evidence="1">The sequence shown here is derived from an EMBL/GenBank/DDBJ whole genome shotgun (WGS) entry which is preliminary data.</text>
</comment>
<reference evidence="1" key="2">
    <citation type="journal article" date="2023" name="IMA Fungus">
        <title>Comparative genomic study of the Penicillium genus elucidates a diverse pangenome and 15 lateral gene transfer events.</title>
        <authorList>
            <person name="Petersen C."/>
            <person name="Sorensen T."/>
            <person name="Nielsen M.R."/>
            <person name="Sondergaard T.E."/>
            <person name="Sorensen J.L."/>
            <person name="Fitzpatrick D.A."/>
            <person name="Frisvad J.C."/>
            <person name="Nielsen K.L."/>
        </authorList>
    </citation>
    <scope>NUCLEOTIDE SEQUENCE</scope>
    <source>
        <strain evidence="1">IBT 26290</strain>
    </source>
</reference>
<organism evidence="1 2">
    <name type="scientific">Penicillium canariense</name>
    <dbReference type="NCBI Taxonomy" id="189055"/>
    <lineage>
        <taxon>Eukaryota</taxon>
        <taxon>Fungi</taxon>
        <taxon>Dikarya</taxon>
        <taxon>Ascomycota</taxon>
        <taxon>Pezizomycotina</taxon>
        <taxon>Eurotiomycetes</taxon>
        <taxon>Eurotiomycetidae</taxon>
        <taxon>Eurotiales</taxon>
        <taxon>Aspergillaceae</taxon>
        <taxon>Penicillium</taxon>
    </lineage>
</organism>
<dbReference type="RefSeq" id="XP_056540681.1">
    <property type="nucleotide sequence ID" value="XM_056690916.1"/>
</dbReference>
<dbReference type="EMBL" id="JAPQKN010000006">
    <property type="protein sequence ID" value="KAJ5157692.1"/>
    <property type="molecule type" value="Genomic_DNA"/>
</dbReference>
<evidence type="ECO:0000313" key="1">
    <source>
        <dbReference type="EMBL" id="KAJ5157692.1"/>
    </source>
</evidence>